<dbReference type="Pfam" id="PF13561">
    <property type="entry name" value="adh_short_C2"/>
    <property type="match status" value="1"/>
</dbReference>
<dbReference type="eggNOG" id="COG1028">
    <property type="taxonomic scope" value="Bacteria"/>
</dbReference>
<sequence>MNAVCIGLIRSDQIERMWQSAAPELTWEAFAVDSRFQIPLGRIGDAQEAANVITFLSSSAASYVTGSAVNIDGGTSAVL</sequence>
<reference evidence="2 3" key="1">
    <citation type="submission" date="2010-07" db="EMBL/GenBank/DDBJ databases">
        <title>The draft genome of Paenibacillus curdlanolyticus YK9.</title>
        <authorList>
            <consortium name="US DOE Joint Genome Institute (JGI-PGF)"/>
            <person name="Lucas S."/>
            <person name="Copeland A."/>
            <person name="Lapidus A."/>
            <person name="Cheng J.-F."/>
            <person name="Bruce D."/>
            <person name="Goodwin L."/>
            <person name="Pitluck S."/>
            <person name="Land M.L."/>
            <person name="Hauser L."/>
            <person name="Chang Y.-J."/>
            <person name="Jeffries C."/>
            <person name="Anderson I.J."/>
            <person name="Johnson E."/>
            <person name="Loganathan U."/>
            <person name="Mulhopadhyay B."/>
            <person name="Kyrpides N."/>
            <person name="Woyke T.J."/>
        </authorList>
    </citation>
    <scope>NUCLEOTIDE SEQUENCE [LARGE SCALE GENOMIC DNA]</scope>
    <source>
        <strain evidence="2 3">YK9</strain>
    </source>
</reference>
<gene>
    <name evidence="2" type="ORF">PaecuDRAFT_3455</name>
</gene>
<dbReference type="InterPro" id="IPR002347">
    <property type="entry name" value="SDR_fam"/>
</dbReference>
<proteinExistence type="inferred from homology"/>
<dbReference type="AlphaFoldDB" id="E0ICR6"/>
<keyword evidence="3" id="KW-1185">Reference proteome</keyword>
<evidence type="ECO:0000313" key="2">
    <source>
        <dbReference type="EMBL" id="EFM09952.1"/>
    </source>
</evidence>
<accession>E0ICR6</accession>
<evidence type="ECO:0000256" key="1">
    <source>
        <dbReference type="ARBA" id="ARBA00006484"/>
    </source>
</evidence>
<dbReference type="InterPro" id="IPR036291">
    <property type="entry name" value="NAD(P)-bd_dom_sf"/>
</dbReference>
<dbReference type="EMBL" id="AEDD01000009">
    <property type="protein sequence ID" value="EFM09952.1"/>
    <property type="molecule type" value="Genomic_DNA"/>
</dbReference>
<organism evidence="2 3">
    <name type="scientific">Paenibacillus curdlanolyticus YK9</name>
    <dbReference type="NCBI Taxonomy" id="717606"/>
    <lineage>
        <taxon>Bacteria</taxon>
        <taxon>Bacillati</taxon>
        <taxon>Bacillota</taxon>
        <taxon>Bacilli</taxon>
        <taxon>Bacillales</taxon>
        <taxon>Paenibacillaceae</taxon>
        <taxon>Paenibacillus</taxon>
    </lineage>
</organism>
<dbReference type="STRING" id="717606.PaecuDRAFT_3455"/>
<dbReference type="Gene3D" id="3.40.50.720">
    <property type="entry name" value="NAD(P)-binding Rossmann-like Domain"/>
    <property type="match status" value="1"/>
</dbReference>
<dbReference type="SUPFAM" id="SSF51735">
    <property type="entry name" value="NAD(P)-binding Rossmann-fold domains"/>
    <property type="match status" value="1"/>
</dbReference>
<dbReference type="InterPro" id="IPR050259">
    <property type="entry name" value="SDR"/>
</dbReference>
<dbReference type="PANTHER" id="PTHR42879">
    <property type="entry name" value="3-OXOACYL-(ACYL-CARRIER-PROTEIN) REDUCTASE"/>
    <property type="match status" value="1"/>
</dbReference>
<name>E0ICR6_9BACL</name>
<evidence type="ECO:0000313" key="3">
    <source>
        <dbReference type="Proteomes" id="UP000005387"/>
    </source>
</evidence>
<dbReference type="Proteomes" id="UP000005387">
    <property type="component" value="Unassembled WGS sequence"/>
</dbReference>
<protein>
    <submittedName>
        <fullName evidence="2">Short-chain dehydrogenase/reductase SDR</fullName>
    </submittedName>
</protein>
<comment type="similarity">
    <text evidence="1">Belongs to the short-chain dehydrogenases/reductases (SDR) family.</text>
</comment>